<evidence type="ECO:0000313" key="11">
    <source>
        <dbReference type="Proteomes" id="UP001551695"/>
    </source>
</evidence>
<dbReference type="Pfam" id="PF00999">
    <property type="entry name" value="Na_H_Exchanger"/>
    <property type="match status" value="1"/>
</dbReference>
<proteinExistence type="predicted"/>
<evidence type="ECO:0000256" key="6">
    <source>
        <dbReference type="ARBA" id="ARBA00023136"/>
    </source>
</evidence>
<evidence type="ECO:0000256" key="2">
    <source>
        <dbReference type="ARBA" id="ARBA00022448"/>
    </source>
</evidence>
<dbReference type="Gene3D" id="1.20.1530.20">
    <property type="match status" value="1"/>
</dbReference>
<feature type="transmembrane region" description="Helical" evidence="8">
    <location>
        <begin position="405"/>
        <end position="424"/>
    </location>
</feature>
<evidence type="ECO:0000313" key="10">
    <source>
        <dbReference type="EMBL" id="MEV0707478.1"/>
    </source>
</evidence>
<evidence type="ECO:0000256" key="3">
    <source>
        <dbReference type="ARBA" id="ARBA00022692"/>
    </source>
</evidence>
<dbReference type="InterPro" id="IPR050794">
    <property type="entry name" value="CPA2_transporter"/>
</dbReference>
<feature type="transmembrane region" description="Helical" evidence="8">
    <location>
        <begin position="132"/>
        <end position="154"/>
    </location>
</feature>
<keyword evidence="2" id="KW-0813">Transport</keyword>
<feature type="domain" description="Cation/H+ exchanger transmembrane" evidence="9">
    <location>
        <begin position="55"/>
        <end position="421"/>
    </location>
</feature>
<evidence type="ECO:0000256" key="7">
    <source>
        <dbReference type="SAM" id="MobiDB-lite"/>
    </source>
</evidence>
<dbReference type="InterPro" id="IPR038770">
    <property type="entry name" value="Na+/solute_symporter_sf"/>
</dbReference>
<accession>A0ABV3FQ40</accession>
<evidence type="ECO:0000256" key="8">
    <source>
        <dbReference type="SAM" id="Phobius"/>
    </source>
</evidence>
<dbReference type="PANTHER" id="PTHR32468:SF0">
    <property type="entry name" value="K(+)_H(+) ANTIPORTER 1"/>
    <property type="match status" value="1"/>
</dbReference>
<dbReference type="InterPro" id="IPR006153">
    <property type="entry name" value="Cation/H_exchanger_TM"/>
</dbReference>
<feature type="transmembrane region" description="Helical" evidence="8">
    <location>
        <begin position="166"/>
        <end position="187"/>
    </location>
</feature>
<evidence type="ECO:0000256" key="4">
    <source>
        <dbReference type="ARBA" id="ARBA00022989"/>
    </source>
</evidence>
<feature type="transmembrane region" description="Helical" evidence="8">
    <location>
        <begin position="40"/>
        <end position="57"/>
    </location>
</feature>
<name>A0ABV3FQ40_9NOCA</name>
<keyword evidence="6 8" id="KW-0472">Membrane</keyword>
<comment type="caution">
    <text evidence="10">The sequence shown here is derived from an EMBL/GenBank/DDBJ whole genome shotgun (WGS) entry which is preliminary data.</text>
</comment>
<feature type="transmembrane region" description="Helical" evidence="8">
    <location>
        <begin position="342"/>
        <end position="361"/>
    </location>
</feature>
<protein>
    <submittedName>
        <fullName evidence="10">Cation:proton antiporter</fullName>
    </submittedName>
</protein>
<evidence type="ECO:0000256" key="1">
    <source>
        <dbReference type="ARBA" id="ARBA00004141"/>
    </source>
</evidence>
<feature type="compositionally biased region" description="Basic residues" evidence="7">
    <location>
        <begin position="455"/>
        <end position="467"/>
    </location>
</feature>
<feature type="transmembrane region" description="Helical" evidence="8">
    <location>
        <begin position="199"/>
        <end position="222"/>
    </location>
</feature>
<feature type="transmembrane region" description="Helical" evidence="8">
    <location>
        <begin position="382"/>
        <end position="399"/>
    </location>
</feature>
<feature type="transmembrane region" description="Helical" evidence="8">
    <location>
        <begin position="69"/>
        <end position="93"/>
    </location>
</feature>
<gene>
    <name evidence="10" type="ORF">AB0I48_07955</name>
</gene>
<evidence type="ECO:0000259" key="9">
    <source>
        <dbReference type="Pfam" id="PF00999"/>
    </source>
</evidence>
<feature type="transmembrane region" description="Helical" evidence="8">
    <location>
        <begin position="312"/>
        <end position="330"/>
    </location>
</feature>
<organism evidence="10 11">
    <name type="scientific">Nocardia aurea</name>
    <dbReference type="NCBI Taxonomy" id="2144174"/>
    <lineage>
        <taxon>Bacteria</taxon>
        <taxon>Bacillati</taxon>
        <taxon>Actinomycetota</taxon>
        <taxon>Actinomycetes</taxon>
        <taxon>Mycobacteriales</taxon>
        <taxon>Nocardiaceae</taxon>
        <taxon>Nocardia</taxon>
    </lineage>
</organism>
<reference evidence="10 11" key="1">
    <citation type="submission" date="2024-06" db="EMBL/GenBank/DDBJ databases">
        <title>The Natural Products Discovery Center: Release of the First 8490 Sequenced Strains for Exploring Actinobacteria Biosynthetic Diversity.</title>
        <authorList>
            <person name="Kalkreuter E."/>
            <person name="Kautsar S.A."/>
            <person name="Yang D."/>
            <person name="Bader C.D."/>
            <person name="Teijaro C.N."/>
            <person name="Fluegel L."/>
            <person name="Davis C.M."/>
            <person name="Simpson J.R."/>
            <person name="Lauterbach L."/>
            <person name="Steele A.D."/>
            <person name="Gui C."/>
            <person name="Meng S."/>
            <person name="Li G."/>
            <person name="Viehrig K."/>
            <person name="Ye F."/>
            <person name="Su P."/>
            <person name="Kiefer A.F."/>
            <person name="Nichols A."/>
            <person name="Cepeda A.J."/>
            <person name="Yan W."/>
            <person name="Fan B."/>
            <person name="Jiang Y."/>
            <person name="Adhikari A."/>
            <person name="Zheng C.-J."/>
            <person name="Schuster L."/>
            <person name="Cowan T.M."/>
            <person name="Smanski M.J."/>
            <person name="Chevrette M.G."/>
            <person name="De Carvalho L.P.S."/>
            <person name="Shen B."/>
        </authorList>
    </citation>
    <scope>NUCLEOTIDE SEQUENCE [LARGE SCALE GENOMIC DNA]</scope>
    <source>
        <strain evidence="10 11">NPDC050403</strain>
    </source>
</reference>
<feature type="transmembrane region" description="Helical" evidence="8">
    <location>
        <begin position="257"/>
        <end position="276"/>
    </location>
</feature>
<feature type="region of interest" description="Disordered" evidence="7">
    <location>
        <begin position="431"/>
        <end position="467"/>
    </location>
</feature>
<evidence type="ECO:0000256" key="5">
    <source>
        <dbReference type="ARBA" id="ARBA00023065"/>
    </source>
</evidence>
<keyword evidence="5" id="KW-0406">Ion transport</keyword>
<dbReference type="Proteomes" id="UP001551695">
    <property type="component" value="Unassembled WGS sequence"/>
</dbReference>
<feature type="transmembrane region" description="Helical" evidence="8">
    <location>
        <begin position="99"/>
        <end position="120"/>
    </location>
</feature>
<sequence length="467" mass="49093">MLFSNRFGIRFPVVTPLRSTSVRVPVFVPRSESGLAQNQIIFLLLDLVLIMVAAHTLGRVAERLGQPAVLGEITAGILAGPTILGAQLSGFLFPSDVRTYLVAFANFGVLLFMFLAGLEIDRDSIGKERGSVAAVAVGAYVTPFAVGCAIVPWSLSRHVGDNRMGFTLFMGAALAVTAFPVLARILHDRELLGSRVGRLAMASAAVDDLLAWAALAIVIGIARPDIGTRWSVLLVIPLFALLWWVVRPALVALTTSIRVSGGNLVIVVAVCGALLAGAATEWLGLHLIFGAFAFGLIFPRDQRGAVVGEVKVLSRVFLPAFFVVVGLHVDLGTLDRAGVGELVVIVAAAVLGKIGGTYVAARCVGITPREAGALASLMNTRGLTELVILDIGLTIGLVGDRLYSLMVLMALVTTGMTGPLLKLCGADPRRRASGPTGGPGSCVVGSPEKLGPSSRARRQTARIRLRE</sequence>
<feature type="transmembrane region" description="Helical" evidence="8">
    <location>
        <begin position="282"/>
        <end position="300"/>
    </location>
</feature>
<keyword evidence="3 8" id="KW-0812">Transmembrane</keyword>
<dbReference type="RefSeq" id="WP_357781322.1">
    <property type="nucleotide sequence ID" value="NZ_JBFAKC010000003.1"/>
</dbReference>
<feature type="transmembrane region" description="Helical" evidence="8">
    <location>
        <begin position="228"/>
        <end position="245"/>
    </location>
</feature>
<keyword evidence="11" id="KW-1185">Reference proteome</keyword>
<dbReference type="PANTHER" id="PTHR32468">
    <property type="entry name" value="CATION/H + ANTIPORTER"/>
    <property type="match status" value="1"/>
</dbReference>
<dbReference type="EMBL" id="JBFAKC010000003">
    <property type="protein sequence ID" value="MEV0707478.1"/>
    <property type="molecule type" value="Genomic_DNA"/>
</dbReference>
<comment type="subcellular location">
    <subcellularLocation>
        <location evidence="1">Membrane</location>
        <topology evidence="1">Multi-pass membrane protein</topology>
    </subcellularLocation>
</comment>
<keyword evidence="4 8" id="KW-1133">Transmembrane helix</keyword>